<dbReference type="PANTHER" id="PTHR42760">
    <property type="entry name" value="SHORT-CHAIN DEHYDROGENASES/REDUCTASES FAMILY MEMBER"/>
    <property type="match status" value="1"/>
</dbReference>
<dbReference type="PRINTS" id="PR00081">
    <property type="entry name" value="GDHRDH"/>
</dbReference>
<dbReference type="NCBIfam" id="NF009466">
    <property type="entry name" value="PRK12826.1-2"/>
    <property type="match status" value="1"/>
</dbReference>
<dbReference type="PANTHER" id="PTHR42760:SF40">
    <property type="entry name" value="3-OXOACYL-[ACYL-CARRIER-PROTEIN] REDUCTASE, CHLOROPLASTIC"/>
    <property type="match status" value="1"/>
</dbReference>
<accession>A0ABY4FK03</accession>
<evidence type="ECO:0000256" key="1">
    <source>
        <dbReference type="ARBA" id="ARBA00006484"/>
    </source>
</evidence>
<dbReference type="SMART" id="SM00822">
    <property type="entry name" value="PKS_KR"/>
    <property type="match status" value="1"/>
</dbReference>
<evidence type="ECO:0000313" key="4">
    <source>
        <dbReference type="Proteomes" id="UP000831786"/>
    </source>
</evidence>
<dbReference type="GO" id="GO:0004316">
    <property type="term" value="F:3-oxoacyl-[acyl-carrier-protein] reductase (NADPH) activity"/>
    <property type="evidence" value="ECO:0007669"/>
    <property type="project" value="UniProtKB-EC"/>
</dbReference>
<evidence type="ECO:0000313" key="3">
    <source>
        <dbReference type="EMBL" id="UOQ56447.1"/>
    </source>
</evidence>
<comment type="similarity">
    <text evidence="1">Belongs to the short-chain dehydrogenases/reductases (SDR) family.</text>
</comment>
<dbReference type="InterPro" id="IPR036291">
    <property type="entry name" value="NAD(P)-bd_dom_sf"/>
</dbReference>
<protein>
    <submittedName>
        <fullName evidence="3">3-oxoacyl-ACP reductase FabG</fullName>
        <ecNumber evidence="3">1.1.1.100</ecNumber>
    </submittedName>
</protein>
<organism evidence="3 4">
    <name type="scientific">Leucobacter allii</name>
    <dbReference type="NCBI Taxonomy" id="2932247"/>
    <lineage>
        <taxon>Bacteria</taxon>
        <taxon>Bacillati</taxon>
        <taxon>Actinomycetota</taxon>
        <taxon>Actinomycetes</taxon>
        <taxon>Micrococcales</taxon>
        <taxon>Microbacteriaceae</taxon>
        <taxon>Leucobacter</taxon>
    </lineage>
</organism>
<keyword evidence="3" id="KW-0560">Oxidoreductase</keyword>
<dbReference type="RefSeq" id="WP_244726768.1">
    <property type="nucleotide sequence ID" value="NZ_CP095045.1"/>
</dbReference>
<proteinExistence type="inferred from homology"/>
<dbReference type="Proteomes" id="UP000831786">
    <property type="component" value="Chromosome"/>
</dbReference>
<dbReference type="InterPro" id="IPR002347">
    <property type="entry name" value="SDR_fam"/>
</dbReference>
<sequence>MTPGALDGRVAVVSGGAGGIGQATARRLSALGARVAVVDIDPDRAAAAAAQIEGAAGFSADVTDARSVSDTVEDVVAAFGTVDVLVNNAGITRDNLLFRMTDEDWDAVIAVHLRGAFLLSRAVQQHMVAQRSGRIVNLSSIAAGGNRGQANYSAAKAGLEGFTRTLAIELGPFGITANTIGPGYISTAMTDATAVRLGADPEAYRAQTAEITPLRRVGTPEDVAAAVAFLAGDDAAFITGQVLYVDGGLSL</sequence>
<dbReference type="EC" id="1.1.1.100" evidence="3"/>
<feature type="domain" description="Ketoreductase" evidence="2">
    <location>
        <begin position="9"/>
        <end position="183"/>
    </location>
</feature>
<dbReference type="Pfam" id="PF13561">
    <property type="entry name" value="adh_short_C2"/>
    <property type="match status" value="1"/>
</dbReference>
<gene>
    <name evidence="3" type="primary">fabG</name>
    <name evidence="3" type="ORF">MUN78_12275</name>
</gene>
<dbReference type="InterPro" id="IPR057326">
    <property type="entry name" value="KR_dom"/>
</dbReference>
<dbReference type="PROSITE" id="PS00061">
    <property type="entry name" value="ADH_SHORT"/>
    <property type="match status" value="1"/>
</dbReference>
<reference evidence="3 4" key="1">
    <citation type="submission" date="2022-04" db="EMBL/GenBank/DDBJ databases">
        <title>Leucobacter sp. isolated from rhizosphere of garlic.</title>
        <authorList>
            <person name="Won M."/>
            <person name="Lee C.-M."/>
            <person name="Woen H.-Y."/>
            <person name="Kwon S.-W."/>
        </authorList>
    </citation>
    <scope>NUCLEOTIDE SEQUENCE [LARGE SCALE GENOMIC DNA]</scope>
    <source>
        <strain evidence="3 4">H21R-40</strain>
    </source>
</reference>
<dbReference type="PRINTS" id="PR00080">
    <property type="entry name" value="SDRFAMILY"/>
</dbReference>
<dbReference type="InterPro" id="IPR020904">
    <property type="entry name" value="Sc_DH/Rdtase_CS"/>
</dbReference>
<keyword evidence="4" id="KW-1185">Reference proteome</keyword>
<dbReference type="SUPFAM" id="SSF51735">
    <property type="entry name" value="NAD(P)-binding Rossmann-fold domains"/>
    <property type="match status" value="1"/>
</dbReference>
<dbReference type="Gene3D" id="3.40.50.720">
    <property type="entry name" value="NAD(P)-binding Rossmann-like Domain"/>
    <property type="match status" value="1"/>
</dbReference>
<dbReference type="NCBIfam" id="NF005559">
    <property type="entry name" value="PRK07231.1"/>
    <property type="match status" value="1"/>
</dbReference>
<dbReference type="EMBL" id="CP095045">
    <property type="protein sequence ID" value="UOQ56447.1"/>
    <property type="molecule type" value="Genomic_DNA"/>
</dbReference>
<name>A0ABY4FK03_9MICO</name>
<evidence type="ECO:0000259" key="2">
    <source>
        <dbReference type="SMART" id="SM00822"/>
    </source>
</evidence>